<comment type="similarity">
    <text evidence="2">Belongs to the bacterial solute-binding protein 1 family.</text>
</comment>
<dbReference type="KEGG" id="oar:OA238_c29320"/>
<dbReference type="PANTHER" id="PTHR43649:SF34">
    <property type="entry name" value="ABC TRANSPORTER PERIPLASMIC-BINDING PROTEIN YCJN-RELATED"/>
    <property type="match status" value="1"/>
</dbReference>
<name>M9RRB1_9RHOB</name>
<dbReference type="EMBL" id="CP003742">
    <property type="protein sequence ID" value="AGI72946.1"/>
    <property type="molecule type" value="Genomic_DNA"/>
</dbReference>
<evidence type="ECO:0000256" key="2">
    <source>
        <dbReference type="ARBA" id="ARBA00008520"/>
    </source>
</evidence>
<proteinExistence type="inferred from homology"/>
<evidence type="ECO:0000256" key="1">
    <source>
        <dbReference type="ARBA" id="ARBA00004418"/>
    </source>
</evidence>
<evidence type="ECO:0000256" key="3">
    <source>
        <dbReference type="ARBA" id="ARBA00022448"/>
    </source>
</evidence>
<accession>M9RRB1</accession>
<comment type="subcellular location">
    <subcellularLocation>
        <location evidence="1">Periplasm</location>
    </subcellularLocation>
</comment>
<keyword evidence="3" id="KW-0813">Transport</keyword>
<dbReference type="Gene3D" id="3.40.190.10">
    <property type="entry name" value="Periplasmic binding protein-like II"/>
    <property type="match status" value="2"/>
</dbReference>
<evidence type="ECO:0000256" key="4">
    <source>
        <dbReference type="ARBA" id="ARBA00022729"/>
    </source>
</evidence>
<dbReference type="STRING" id="391616.OA238_c29320"/>
<dbReference type="InterPro" id="IPR050490">
    <property type="entry name" value="Bact_solute-bd_prot1"/>
</dbReference>
<dbReference type="Pfam" id="PF01547">
    <property type="entry name" value="SBP_bac_1"/>
    <property type="match status" value="1"/>
</dbReference>
<sequence length="459" mass="50783">MRGRDEKVGPSNNPWEDKFMKMKLMMHAAAGAMMATGAFADGHATDLTLCWAAWDPANSLIELSKDFEEQSGHTMNFEFVPWTSFADRMLNELNSGGQLCDLMIGDSQWIGGGAENGHYVKLNDFFDANGISMDDFLPATVTGYAEWPKNTPNYYALPAYADVVGWTYRKDWFERPELQTEFMDTYGYALAAPETLGQLKDIAEFFQGRDIDGTTVYGAAIYTERGSEGITMGVTNALYNFGFEYENPDQPYDLEGFVNSEGAVAGLEFYKELYDVGTPPGSSNWYMGENIDAFRSGQVAMQMNFAFVWPGVEADETVGGGNSGYFPNPAGPAGQFAQLGGQGISVVAYSEKQDAALEYIQWFAQPEVQQRWWDLGGASALRAVVEAPDFATSQPYAQTFLDSMAIVKDFWAEPAYADLLIATQERMHNYVIAGEGTAQEALDGLVRDWTEVFEDEGKL</sequence>
<evidence type="ECO:0000313" key="5">
    <source>
        <dbReference type="EMBL" id="AGI72946.1"/>
    </source>
</evidence>
<dbReference type="eggNOG" id="COG1653">
    <property type="taxonomic scope" value="Bacteria"/>
</dbReference>
<keyword evidence="6" id="KW-1185">Reference proteome</keyword>
<dbReference type="SUPFAM" id="SSF53850">
    <property type="entry name" value="Periplasmic binding protein-like II"/>
    <property type="match status" value="1"/>
</dbReference>
<dbReference type="GO" id="GO:0042597">
    <property type="term" value="C:periplasmic space"/>
    <property type="evidence" value="ECO:0007669"/>
    <property type="project" value="UniProtKB-SubCell"/>
</dbReference>
<dbReference type="InterPro" id="IPR006059">
    <property type="entry name" value="SBP"/>
</dbReference>
<gene>
    <name evidence="5" type="ORF">OA238_c29320</name>
</gene>
<dbReference type="PANTHER" id="PTHR43649">
    <property type="entry name" value="ARABINOSE-BINDING PROTEIN-RELATED"/>
    <property type="match status" value="1"/>
</dbReference>
<dbReference type="HOGENOM" id="CLU_031285_9_3_5"/>
<dbReference type="AlphaFoldDB" id="M9RRB1"/>
<protein>
    <submittedName>
        <fullName evidence="5">Putative ABC transporter extracellular solute binding protein</fullName>
    </submittedName>
</protein>
<keyword evidence="4" id="KW-0732">Signal</keyword>
<dbReference type="Proteomes" id="UP000004688">
    <property type="component" value="Chromosome"/>
</dbReference>
<reference evidence="5 6" key="1">
    <citation type="journal article" date="2013" name="PLoS ONE">
        <title>Poles Apart: Arctic and Antarctic Octadecabacter strains Share High Genome Plasticity and a New Type of Xanthorhodopsin.</title>
        <authorList>
            <person name="Vollmers J."/>
            <person name="Voget S."/>
            <person name="Dietrich S."/>
            <person name="Gollnow K."/>
            <person name="Smits M."/>
            <person name="Meyer K."/>
            <person name="Brinkhoff T."/>
            <person name="Simon M."/>
            <person name="Daniel R."/>
        </authorList>
    </citation>
    <scope>NUCLEOTIDE SEQUENCE [LARGE SCALE GENOMIC DNA]</scope>
    <source>
        <strain evidence="5 6">238</strain>
    </source>
</reference>
<organism evidence="5 6">
    <name type="scientific">Octadecabacter arcticus 238</name>
    <dbReference type="NCBI Taxonomy" id="391616"/>
    <lineage>
        <taxon>Bacteria</taxon>
        <taxon>Pseudomonadati</taxon>
        <taxon>Pseudomonadota</taxon>
        <taxon>Alphaproteobacteria</taxon>
        <taxon>Rhodobacterales</taxon>
        <taxon>Roseobacteraceae</taxon>
        <taxon>Octadecabacter</taxon>
    </lineage>
</organism>
<evidence type="ECO:0000313" key="6">
    <source>
        <dbReference type="Proteomes" id="UP000004688"/>
    </source>
</evidence>